<keyword evidence="13" id="KW-0326">Glycosidase</keyword>
<evidence type="ECO:0000256" key="15">
    <source>
        <dbReference type="ARBA" id="ARBA00023326"/>
    </source>
</evidence>
<keyword evidence="10" id="KW-0378">Hydrolase</keyword>
<dbReference type="Gene3D" id="3.20.20.80">
    <property type="entry name" value="Glycosidases"/>
    <property type="match status" value="1"/>
</dbReference>
<dbReference type="InterPro" id="IPR000322">
    <property type="entry name" value="Glyco_hydro_31_TIM"/>
</dbReference>
<accession>A0AAN8IBG7</accession>
<keyword evidence="9" id="KW-0732">Signal</keyword>
<evidence type="ECO:0000256" key="5">
    <source>
        <dbReference type="ARBA" id="ARBA00012741"/>
    </source>
</evidence>
<feature type="domain" description="6-phosphogluconate dehydrogenase NADP-binding" evidence="18">
    <location>
        <begin position="5"/>
        <end position="153"/>
    </location>
</feature>
<dbReference type="SUPFAM" id="SSF51445">
    <property type="entry name" value="(Trans)glycosidases"/>
    <property type="match status" value="1"/>
</dbReference>
<evidence type="ECO:0000256" key="14">
    <source>
        <dbReference type="ARBA" id="ARBA00023316"/>
    </source>
</evidence>
<evidence type="ECO:0000256" key="6">
    <source>
        <dbReference type="ARBA" id="ARBA00012744"/>
    </source>
</evidence>
<dbReference type="PANTHER" id="PTHR22762:SF67">
    <property type="entry name" value="ALPHA_BETA-GLUCOSIDASE AGDC-RELATED"/>
    <property type="match status" value="1"/>
</dbReference>
<keyword evidence="23" id="KW-1185">Reference proteome</keyword>
<comment type="catalytic activity">
    <reaction evidence="2">
        <text>Hydrolysis of terminal, non-reducing (1-&gt;4)-linked alpha-D-glucose residues with release of alpha-D-glucose.</text>
        <dbReference type="EC" id="3.2.1.20"/>
    </reaction>
</comment>
<evidence type="ECO:0000313" key="23">
    <source>
        <dbReference type="Proteomes" id="UP001316803"/>
    </source>
</evidence>
<keyword evidence="8" id="KW-0964">Secreted</keyword>
<comment type="function">
    <text evidence="16">Glucosidase involved in the degradation of cellulosic biomass. Has both alpha- and beta-glucosidase activity.</text>
</comment>
<comment type="caution">
    <text evidence="22">The sequence shown here is derived from an EMBL/GenBank/DDBJ whole genome shotgun (WGS) entry which is preliminary data.</text>
</comment>
<dbReference type="Pfam" id="PF01055">
    <property type="entry name" value="Glyco_hydro_31_2nd"/>
    <property type="match status" value="1"/>
</dbReference>
<dbReference type="InterPro" id="IPR029154">
    <property type="entry name" value="HIBADH-like_NADP-bd"/>
</dbReference>
<organism evidence="22 23">
    <name type="scientific">Knufia fluminis</name>
    <dbReference type="NCBI Taxonomy" id="191047"/>
    <lineage>
        <taxon>Eukaryota</taxon>
        <taxon>Fungi</taxon>
        <taxon>Dikarya</taxon>
        <taxon>Ascomycota</taxon>
        <taxon>Pezizomycotina</taxon>
        <taxon>Eurotiomycetes</taxon>
        <taxon>Chaetothyriomycetidae</taxon>
        <taxon>Chaetothyriales</taxon>
        <taxon>Trichomeriaceae</taxon>
        <taxon>Knufia</taxon>
    </lineage>
</organism>
<reference evidence="22 23" key="1">
    <citation type="submission" date="2022-12" db="EMBL/GenBank/DDBJ databases">
        <title>Genomic features and morphological characterization of a novel Knufia sp. strain isolated from spacecraft assembly facility.</title>
        <authorList>
            <person name="Teixeira M."/>
            <person name="Chander A.M."/>
            <person name="Stajich J.E."/>
            <person name="Venkateswaran K."/>
        </authorList>
    </citation>
    <scope>NUCLEOTIDE SEQUENCE [LARGE SCALE GENOMIC DNA]</scope>
    <source>
        <strain evidence="22 23">FJI-L2-BK-P2</strain>
    </source>
</reference>
<dbReference type="InterPro" id="IPR048395">
    <property type="entry name" value="Glyco_hydro_31_C"/>
</dbReference>
<dbReference type="InterPro" id="IPR030458">
    <property type="entry name" value="Glyco_hydro_31_AS"/>
</dbReference>
<keyword evidence="12" id="KW-0119">Carbohydrate metabolism</keyword>
<dbReference type="GO" id="GO:0030246">
    <property type="term" value="F:carbohydrate binding"/>
    <property type="evidence" value="ECO:0007669"/>
    <property type="project" value="InterPro"/>
</dbReference>
<evidence type="ECO:0000256" key="1">
    <source>
        <dbReference type="ARBA" id="ARBA00000448"/>
    </source>
</evidence>
<dbReference type="GO" id="GO:0004558">
    <property type="term" value="F:alpha-1,4-glucosidase activity"/>
    <property type="evidence" value="ECO:0007669"/>
    <property type="project" value="UniProtKB-EC"/>
</dbReference>
<evidence type="ECO:0000259" key="18">
    <source>
        <dbReference type="Pfam" id="PF03446"/>
    </source>
</evidence>
<dbReference type="InterPro" id="IPR017853">
    <property type="entry name" value="GH"/>
</dbReference>
<feature type="domain" description="Glycoside hydrolase family 31 TIM barrel" evidence="17">
    <location>
        <begin position="472"/>
        <end position="881"/>
    </location>
</feature>
<dbReference type="Proteomes" id="UP001316803">
    <property type="component" value="Unassembled WGS sequence"/>
</dbReference>
<feature type="domain" description="Glycosyl hydrolase family 31 C-terminal" evidence="21">
    <location>
        <begin position="890"/>
        <end position="979"/>
    </location>
</feature>
<sequence>MAPQLGWIGLGNMGRGMCKQLVEKGQLSEPLLIFNRTTSKAESLSKEIGHSTVASSIKDLVTKSDIVFYCLGDDASVLENVDKILEADVRGKIIVDCSTIHPDATKEEDEKITKAGAQFVAMPVFGAPAMAASGSLICVTAGPAAAVEKVKPYTTGVMGRAIIDYSDQPPSKATQMKIIGNTFILSMVTTLAEGHVIAEKSGLGTDELHKFIEVMFPGPFTAYSNRMLSGDYFNRDEPLFQVDLAKKDARHARKIASDSGCRMRIAELGDEYLAEVKAEKGDKGDLAGIYGAKRKEAGLPYDNQPGSAGSADSSNLRFTFTESPFSFAVARVDGETLFNTSGTPLVFESQYLNLRTSLPDNPNLYGLGEHTDPFRLNTTNYTRTIWNRDAYGIPPGSNLYGAHPTYIDHRGASGTHGVVLLNSNGIEVKINDTAGQYLEYNTLGGVFDFYFVAGPSPVETAQQLAEVVGLPANVPYGGLGYHNCRYGYQDVYEVAGVVHNYSEAGIPLETMWTDIDYMNDRWIMTVDPDRFPMALVRQLVDYLHQHQQKYTVMVDPATAYVPGGEYGAFNDGVEQDIFLKNSSGDLFLGVVWPGPTVFPDWFHPQSQAYWSGQFDSFFNADTGIDIDYLWIDMNEAANFCNYPCSDPFGYAEENNFPPEAPAVRNGSPIALPGFSADFQPPSSAAKLRLRRQENTASMMGLPDRDLIDPPYSIQNAAGSLSNKTIHTDIIHYNGLAEYDTHNLYGTMMSNHSRNAMLSRRPQDRTLVITRSTFLGAGQYVGHWLGDNISDWPHYRISLAQMLAFSSIFQIPMVGSDVCGFGGNTTEALCARWMMLGAFYPFYRNHNELGAISQEAYRWESVAESARIAIDIRYRMLDYFYTSFYEQTVDGTPSLNPMMFLYPEDSNTFAIDLQFFFGSSVLISPVTEENGTSVDIYLPNDIFYDWNNGFAPVQGSGKTISLEDVDFQTIPIHIRGGSILPLRSESANTTTELRKKSFQIVIAPGQDGTANGTLYLDDGLSLEQAATSYISFTWDGSTFSMSGTYDYGAGVDISTITLLGANSQPQSVRSNGADLSATYNSTTKVVNVEANIPLSGDATVSFGQVSAFTGTASSAVSSNALLLASVAASVMCLSGFW</sequence>
<feature type="domain" description="3-hydroxyisobutyrate dehydrogenase-like NAD-binding" evidence="20">
    <location>
        <begin position="173"/>
        <end position="290"/>
    </location>
</feature>
<evidence type="ECO:0000256" key="2">
    <source>
        <dbReference type="ARBA" id="ARBA00001657"/>
    </source>
</evidence>
<dbReference type="PROSITE" id="PS00129">
    <property type="entry name" value="GLYCOSYL_HYDROL_F31_1"/>
    <property type="match status" value="1"/>
</dbReference>
<dbReference type="Gene3D" id="1.10.1040.10">
    <property type="entry name" value="N-(1-d-carboxylethyl)-l-norvaline Dehydrogenase, domain 2"/>
    <property type="match status" value="1"/>
</dbReference>
<dbReference type="GO" id="GO:0008422">
    <property type="term" value="F:beta-glucosidase activity"/>
    <property type="evidence" value="ECO:0007669"/>
    <property type="project" value="UniProtKB-EC"/>
</dbReference>
<dbReference type="SUPFAM" id="SSF48179">
    <property type="entry name" value="6-phosphogluconate dehydrogenase C-terminal domain-like"/>
    <property type="match status" value="1"/>
</dbReference>
<dbReference type="Pfam" id="PF21365">
    <property type="entry name" value="Glyco_hydro_31_3rd"/>
    <property type="match status" value="1"/>
</dbReference>
<dbReference type="InterPro" id="IPR008927">
    <property type="entry name" value="6-PGluconate_DH-like_C_sf"/>
</dbReference>
<dbReference type="InterPro" id="IPR011013">
    <property type="entry name" value="Gal_mutarotase_sf_dom"/>
</dbReference>
<evidence type="ECO:0000256" key="10">
    <source>
        <dbReference type="ARBA" id="ARBA00022801"/>
    </source>
</evidence>
<dbReference type="CDD" id="cd14752">
    <property type="entry name" value="GH31_N"/>
    <property type="match status" value="1"/>
</dbReference>
<evidence type="ECO:0000259" key="19">
    <source>
        <dbReference type="Pfam" id="PF13802"/>
    </source>
</evidence>
<dbReference type="InterPro" id="IPR013328">
    <property type="entry name" value="6PGD_dom2"/>
</dbReference>
<dbReference type="Gene3D" id="3.40.50.720">
    <property type="entry name" value="NAD(P)-binding Rossmann-like Domain"/>
    <property type="match status" value="1"/>
</dbReference>
<evidence type="ECO:0000256" key="7">
    <source>
        <dbReference type="ARBA" id="ARBA00014002"/>
    </source>
</evidence>
<proteinExistence type="inferred from homology"/>
<dbReference type="GO" id="GO:0071555">
    <property type="term" value="P:cell wall organization"/>
    <property type="evidence" value="ECO:0007669"/>
    <property type="project" value="UniProtKB-KW"/>
</dbReference>
<dbReference type="AlphaFoldDB" id="A0AAN8IBG7"/>
<evidence type="ECO:0000256" key="3">
    <source>
        <dbReference type="ARBA" id="ARBA00004613"/>
    </source>
</evidence>
<evidence type="ECO:0000313" key="22">
    <source>
        <dbReference type="EMBL" id="KAK5957035.1"/>
    </source>
</evidence>
<dbReference type="CDD" id="cd06602">
    <property type="entry name" value="GH31_MGAM_SI_GAA"/>
    <property type="match status" value="1"/>
</dbReference>
<evidence type="ECO:0000259" key="17">
    <source>
        <dbReference type="Pfam" id="PF01055"/>
    </source>
</evidence>
<keyword evidence="14" id="KW-0961">Cell wall biogenesis/degradation</keyword>
<keyword evidence="15" id="KW-0624">Polysaccharide degradation</keyword>
<dbReference type="Gene3D" id="2.60.40.1180">
    <property type="entry name" value="Golgi alpha-mannosidase II"/>
    <property type="match status" value="2"/>
</dbReference>
<evidence type="ECO:0000256" key="8">
    <source>
        <dbReference type="ARBA" id="ARBA00022525"/>
    </source>
</evidence>
<evidence type="ECO:0000256" key="11">
    <source>
        <dbReference type="ARBA" id="ARBA00023180"/>
    </source>
</evidence>
<comment type="catalytic activity">
    <reaction evidence="1">
        <text>Hydrolysis of terminal, non-reducing beta-D-glucosyl residues with release of beta-D-glucose.</text>
        <dbReference type="EC" id="3.2.1.21"/>
    </reaction>
</comment>
<evidence type="ECO:0000256" key="13">
    <source>
        <dbReference type="ARBA" id="ARBA00023295"/>
    </source>
</evidence>
<evidence type="ECO:0000259" key="21">
    <source>
        <dbReference type="Pfam" id="PF21365"/>
    </source>
</evidence>
<comment type="subcellular location">
    <subcellularLocation>
        <location evidence="3">Secreted</location>
    </subcellularLocation>
</comment>
<dbReference type="Pfam" id="PF03446">
    <property type="entry name" value="NAD_binding_2"/>
    <property type="match status" value="1"/>
</dbReference>
<evidence type="ECO:0000256" key="12">
    <source>
        <dbReference type="ARBA" id="ARBA00023277"/>
    </source>
</evidence>
<dbReference type="GO" id="GO:0050661">
    <property type="term" value="F:NADP binding"/>
    <property type="evidence" value="ECO:0007669"/>
    <property type="project" value="InterPro"/>
</dbReference>
<evidence type="ECO:0000256" key="16">
    <source>
        <dbReference type="ARBA" id="ARBA00025512"/>
    </source>
</evidence>
<dbReference type="InterPro" id="IPR036291">
    <property type="entry name" value="NAD(P)-bd_dom_sf"/>
</dbReference>
<dbReference type="InterPro" id="IPR025887">
    <property type="entry name" value="Glyco_hydro_31_N_dom"/>
</dbReference>
<dbReference type="PANTHER" id="PTHR22762">
    <property type="entry name" value="ALPHA-GLUCOSIDASE"/>
    <property type="match status" value="1"/>
</dbReference>
<keyword evidence="11" id="KW-0325">Glycoprotein</keyword>
<dbReference type="GO" id="GO:0051287">
    <property type="term" value="F:NAD binding"/>
    <property type="evidence" value="ECO:0007669"/>
    <property type="project" value="InterPro"/>
</dbReference>
<comment type="similarity">
    <text evidence="4">Belongs to the glycosyl hydrolase 31 family.</text>
</comment>
<dbReference type="InterPro" id="IPR006115">
    <property type="entry name" value="6PGDH_NADP-bd"/>
</dbReference>
<dbReference type="Pfam" id="PF14833">
    <property type="entry name" value="NAD_binding_11"/>
    <property type="match status" value="1"/>
</dbReference>
<protein>
    <recommendedName>
        <fullName evidence="7">Probable alpha/beta-glucosidase agdC</fullName>
        <ecNumber evidence="5">3.2.1.20</ecNumber>
        <ecNumber evidence="6">3.2.1.21</ecNumber>
    </recommendedName>
</protein>
<dbReference type="GO" id="GO:0005576">
    <property type="term" value="C:extracellular region"/>
    <property type="evidence" value="ECO:0007669"/>
    <property type="project" value="UniProtKB-SubCell"/>
</dbReference>
<evidence type="ECO:0000256" key="9">
    <source>
        <dbReference type="ARBA" id="ARBA00022729"/>
    </source>
</evidence>
<dbReference type="SUPFAM" id="SSF51735">
    <property type="entry name" value="NAD(P)-binding Rossmann-fold domains"/>
    <property type="match status" value="1"/>
</dbReference>
<evidence type="ECO:0000256" key="4">
    <source>
        <dbReference type="ARBA" id="ARBA00007806"/>
    </source>
</evidence>
<dbReference type="EMBL" id="JAKLMC020000003">
    <property type="protein sequence ID" value="KAK5957035.1"/>
    <property type="molecule type" value="Genomic_DNA"/>
</dbReference>
<gene>
    <name evidence="22" type="ORF">OHC33_001404</name>
</gene>
<dbReference type="EC" id="3.2.1.21" evidence="6"/>
<dbReference type="SUPFAM" id="SSF51011">
    <property type="entry name" value="Glycosyl hydrolase domain"/>
    <property type="match status" value="1"/>
</dbReference>
<dbReference type="EC" id="3.2.1.20" evidence="5"/>
<dbReference type="GO" id="GO:0000272">
    <property type="term" value="P:polysaccharide catabolic process"/>
    <property type="evidence" value="ECO:0007669"/>
    <property type="project" value="UniProtKB-KW"/>
</dbReference>
<dbReference type="Pfam" id="PF13802">
    <property type="entry name" value="Gal_mutarotas_2"/>
    <property type="match status" value="1"/>
</dbReference>
<dbReference type="InterPro" id="IPR013780">
    <property type="entry name" value="Glyco_hydro_b"/>
</dbReference>
<name>A0AAN8IBG7_9EURO</name>
<evidence type="ECO:0000259" key="20">
    <source>
        <dbReference type="Pfam" id="PF14833"/>
    </source>
</evidence>
<feature type="domain" description="Glycoside hydrolase family 31 N-terminal" evidence="19">
    <location>
        <begin position="312"/>
        <end position="424"/>
    </location>
</feature>
<dbReference type="Gene3D" id="2.60.40.1760">
    <property type="entry name" value="glycosyl hydrolase (family 31)"/>
    <property type="match status" value="1"/>
</dbReference>
<dbReference type="SUPFAM" id="SSF74650">
    <property type="entry name" value="Galactose mutarotase-like"/>
    <property type="match status" value="1"/>
</dbReference>